<evidence type="ECO:0000256" key="3">
    <source>
        <dbReference type="ARBA" id="ARBA00023125"/>
    </source>
</evidence>
<evidence type="ECO:0000256" key="1">
    <source>
        <dbReference type="ARBA" id="ARBA00004123"/>
    </source>
</evidence>
<evidence type="ECO:0000256" key="4">
    <source>
        <dbReference type="ARBA" id="ARBA00023159"/>
    </source>
</evidence>
<keyword evidence="6 8" id="KW-0539">Nucleus</keyword>
<comment type="subunit">
    <text evidence="7">Heterotrimeric transcription factor composed of three components, NF-YA, NF-YB and NF-YC. NF-YB and NF-YC must interact and dimerize for NF-YA association and DNA binding.</text>
</comment>
<dbReference type="AlphaFoldDB" id="A0AAQ3SCQ4"/>
<feature type="region of interest" description="Disordered" evidence="9">
    <location>
        <begin position="362"/>
        <end position="439"/>
    </location>
</feature>
<dbReference type="GO" id="GO:0016602">
    <property type="term" value="C:CCAAT-binding factor complex"/>
    <property type="evidence" value="ECO:0007669"/>
    <property type="project" value="InterPro"/>
</dbReference>
<reference evidence="10 11" key="1">
    <citation type="journal article" date="2023" name="Life. Sci Alliance">
        <title>Evolutionary insights into 3D genome organization and epigenetic landscape of Vigna mungo.</title>
        <authorList>
            <person name="Junaid A."/>
            <person name="Singh B."/>
            <person name="Bhatia S."/>
        </authorList>
    </citation>
    <scope>NUCLEOTIDE SEQUENCE [LARGE SCALE GENOMIC DNA]</scope>
    <source>
        <strain evidence="10">Urdbean</strain>
    </source>
</reference>
<dbReference type="PRINTS" id="PR00616">
    <property type="entry name" value="CCAATSUBUNTB"/>
</dbReference>
<dbReference type="PANTHER" id="PTHR12632">
    <property type="entry name" value="TRANSCRIPTION FACTOR NF-Y ALPHA-RELATED"/>
    <property type="match status" value="1"/>
</dbReference>
<evidence type="ECO:0000256" key="5">
    <source>
        <dbReference type="ARBA" id="ARBA00023163"/>
    </source>
</evidence>
<keyword evidence="2 8" id="KW-0805">Transcription regulation</keyword>
<dbReference type="PROSITE" id="PS51152">
    <property type="entry name" value="NFYA_HAP2_2"/>
    <property type="match status" value="1"/>
</dbReference>
<comment type="subcellular location">
    <subcellularLocation>
        <location evidence="1 8">Nucleus</location>
    </subcellularLocation>
</comment>
<dbReference type="InterPro" id="IPR018362">
    <property type="entry name" value="CCAAT-binding_factor_CS"/>
</dbReference>
<feature type="compositionally biased region" description="Polar residues" evidence="9">
    <location>
        <begin position="417"/>
        <end position="439"/>
    </location>
</feature>
<protein>
    <recommendedName>
        <fullName evidence="8">Nuclear transcription factor Y subunit</fullName>
    </recommendedName>
</protein>
<keyword evidence="5 8" id="KW-0804">Transcription</keyword>
<dbReference type="GO" id="GO:0003700">
    <property type="term" value="F:DNA-binding transcription factor activity"/>
    <property type="evidence" value="ECO:0007669"/>
    <property type="project" value="UniProtKB-UniRule"/>
</dbReference>
<dbReference type="Pfam" id="PF02045">
    <property type="entry name" value="CBFB_NFYA"/>
    <property type="match status" value="1"/>
</dbReference>
<comment type="similarity">
    <text evidence="8">Belongs to the NFYA/HAP2 subunit family.</text>
</comment>
<keyword evidence="11" id="KW-1185">Reference proteome</keyword>
<feature type="compositionally biased region" description="Polar residues" evidence="9">
    <location>
        <begin position="250"/>
        <end position="262"/>
    </location>
</feature>
<proteinExistence type="inferred from homology"/>
<evidence type="ECO:0000256" key="8">
    <source>
        <dbReference type="RuleBase" id="RU367155"/>
    </source>
</evidence>
<sequence length="439" mass="48805">MDEEVQVHGGETEGIQNEEGVNEETVQVHVDGEEVEVDVGESETKQNEEGVNEETVEAHVDGEEVQVDVGETEEGHDDETIRVDVEGEVNTTVVSDWSSPDDDIGEVNIMDGEVNIMDNEVHSVDDLVDVNIQCDFSQRDSSANMEVDCSVISESDLEEHDISDSSLFNDEWDTSISDMCFVCLCSAFMVYPISCGCNTPNFCLQILFCFQTQLKSEVRVPFMIAVFCILIVSHALENTLLDNEDEGQHQSESQVQSPSANGISDSAIRTQNVNVQYATPGQLGAGHAMVPPVYPYPDPYYRSIFAPYDTQPYPPQAYGGQPMVHLQLMGIQQAGVPLPTDAVEEPVFVNAKQYHGILRRRQSRAKAESENKAIRNRKPYLHESRHMHALRRPRGCGGRFLNSKKEENQHNDVASADKSQSNINLNSDKNDQTSSDRTS</sequence>
<dbReference type="Gene3D" id="6.10.250.2430">
    <property type="match status" value="1"/>
</dbReference>
<accession>A0AAQ3SCQ4</accession>
<evidence type="ECO:0000313" key="11">
    <source>
        <dbReference type="Proteomes" id="UP001374535"/>
    </source>
</evidence>
<evidence type="ECO:0000256" key="7">
    <source>
        <dbReference type="ARBA" id="ARBA00025911"/>
    </source>
</evidence>
<organism evidence="10 11">
    <name type="scientific">Vigna mungo</name>
    <name type="common">Black gram</name>
    <name type="synonym">Phaseolus mungo</name>
    <dbReference type="NCBI Taxonomy" id="3915"/>
    <lineage>
        <taxon>Eukaryota</taxon>
        <taxon>Viridiplantae</taxon>
        <taxon>Streptophyta</taxon>
        <taxon>Embryophyta</taxon>
        <taxon>Tracheophyta</taxon>
        <taxon>Spermatophyta</taxon>
        <taxon>Magnoliopsida</taxon>
        <taxon>eudicotyledons</taxon>
        <taxon>Gunneridae</taxon>
        <taxon>Pentapetalae</taxon>
        <taxon>rosids</taxon>
        <taxon>fabids</taxon>
        <taxon>Fabales</taxon>
        <taxon>Fabaceae</taxon>
        <taxon>Papilionoideae</taxon>
        <taxon>50 kb inversion clade</taxon>
        <taxon>NPAAA clade</taxon>
        <taxon>indigoferoid/millettioid clade</taxon>
        <taxon>Phaseoleae</taxon>
        <taxon>Vigna</taxon>
    </lineage>
</organism>
<dbReference type="SMART" id="SM00521">
    <property type="entry name" value="CBF"/>
    <property type="match status" value="1"/>
</dbReference>
<comment type="function">
    <text evidence="8">Component of the sequence-specific heterotrimeric transcription factor (NF-Y) which specifically recognizes a 5'-CCAAT-3' box motif found in the promoters of its target genes.</text>
</comment>
<gene>
    <name evidence="10" type="ORF">V8G54_002575</name>
</gene>
<dbReference type="PROSITE" id="PS00686">
    <property type="entry name" value="NFYA_HAP2_1"/>
    <property type="match status" value="1"/>
</dbReference>
<evidence type="ECO:0000256" key="9">
    <source>
        <dbReference type="SAM" id="MobiDB-lite"/>
    </source>
</evidence>
<feature type="region of interest" description="Disordered" evidence="9">
    <location>
        <begin position="1"/>
        <end position="64"/>
    </location>
</feature>
<dbReference type="EMBL" id="CP144700">
    <property type="protein sequence ID" value="WVZ24031.1"/>
    <property type="molecule type" value="Genomic_DNA"/>
</dbReference>
<evidence type="ECO:0000256" key="2">
    <source>
        <dbReference type="ARBA" id="ARBA00023015"/>
    </source>
</evidence>
<evidence type="ECO:0000256" key="6">
    <source>
        <dbReference type="ARBA" id="ARBA00023242"/>
    </source>
</evidence>
<keyword evidence="4" id="KW-0010">Activator</keyword>
<keyword evidence="3 8" id="KW-0238">DNA-binding</keyword>
<dbReference type="Proteomes" id="UP001374535">
    <property type="component" value="Chromosome 1"/>
</dbReference>
<dbReference type="GO" id="GO:0003677">
    <property type="term" value="F:DNA binding"/>
    <property type="evidence" value="ECO:0007669"/>
    <property type="project" value="UniProtKB-KW"/>
</dbReference>
<name>A0AAQ3SCQ4_VIGMU</name>
<evidence type="ECO:0000313" key="10">
    <source>
        <dbReference type="EMBL" id="WVZ24031.1"/>
    </source>
</evidence>
<dbReference type="InterPro" id="IPR001289">
    <property type="entry name" value="NFYA"/>
</dbReference>
<feature type="region of interest" description="Disordered" evidence="9">
    <location>
        <begin position="243"/>
        <end position="262"/>
    </location>
</feature>